<dbReference type="GO" id="GO:0051539">
    <property type="term" value="F:4 iron, 4 sulfur cluster binding"/>
    <property type="evidence" value="ECO:0007669"/>
    <property type="project" value="UniProtKB-KW"/>
</dbReference>
<keyword evidence="6" id="KW-0408">Iron</keyword>
<dbReference type="SMART" id="SM00729">
    <property type="entry name" value="Elp3"/>
    <property type="match status" value="1"/>
</dbReference>
<accession>A0A0F9HDL1</accession>
<gene>
    <name evidence="10" type="ORF">LCGC14_2011760</name>
</gene>
<dbReference type="InterPro" id="IPR058240">
    <property type="entry name" value="rSAM_sf"/>
</dbReference>
<feature type="domain" description="B12-binding" evidence="8">
    <location>
        <begin position="1"/>
        <end position="89"/>
    </location>
</feature>
<comment type="caution">
    <text evidence="10">The sequence shown here is derived from an EMBL/GenBank/DDBJ whole genome shotgun (WGS) entry which is preliminary data.</text>
</comment>
<comment type="cofactor">
    <cofactor evidence="1">
        <name>[4Fe-4S] cluster</name>
        <dbReference type="ChEBI" id="CHEBI:49883"/>
    </cofactor>
</comment>
<evidence type="ECO:0000256" key="5">
    <source>
        <dbReference type="ARBA" id="ARBA00022723"/>
    </source>
</evidence>
<dbReference type="InterPro" id="IPR051198">
    <property type="entry name" value="BchE-like"/>
</dbReference>
<name>A0A0F9HDL1_9ZZZZ</name>
<dbReference type="InterPro" id="IPR023404">
    <property type="entry name" value="rSAM_horseshoe"/>
</dbReference>
<dbReference type="InterPro" id="IPR007197">
    <property type="entry name" value="rSAM"/>
</dbReference>
<evidence type="ECO:0000313" key="10">
    <source>
        <dbReference type="EMBL" id="KKL79745.1"/>
    </source>
</evidence>
<proteinExistence type="predicted"/>
<evidence type="ECO:0000259" key="8">
    <source>
        <dbReference type="PROSITE" id="PS51332"/>
    </source>
</evidence>
<dbReference type="PROSITE" id="PS51332">
    <property type="entry name" value="B12_BINDING"/>
    <property type="match status" value="1"/>
</dbReference>
<evidence type="ECO:0000256" key="4">
    <source>
        <dbReference type="ARBA" id="ARBA00022691"/>
    </source>
</evidence>
<reference evidence="10" key="1">
    <citation type="journal article" date="2015" name="Nature">
        <title>Complex archaea that bridge the gap between prokaryotes and eukaryotes.</title>
        <authorList>
            <person name="Spang A."/>
            <person name="Saw J.H."/>
            <person name="Jorgensen S.L."/>
            <person name="Zaremba-Niedzwiedzka K."/>
            <person name="Martijn J."/>
            <person name="Lind A.E."/>
            <person name="van Eijk R."/>
            <person name="Schleper C."/>
            <person name="Guy L."/>
            <person name="Ettema T.J."/>
        </authorList>
    </citation>
    <scope>NUCLEOTIDE SEQUENCE</scope>
</reference>
<keyword evidence="3" id="KW-0808">Transferase</keyword>
<dbReference type="PANTHER" id="PTHR43409">
    <property type="entry name" value="ANAEROBIC MAGNESIUM-PROTOPORPHYRIN IX MONOMETHYL ESTER CYCLASE-RELATED"/>
    <property type="match status" value="1"/>
</dbReference>
<dbReference type="Gene3D" id="3.80.30.20">
    <property type="entry name" value="tm_1862 like domain"/>
    <property type="match status" value="1"/>
</dbReference>
<evidence type="ECO:0000259" key="9">
    <source>
        <dbReference type="PROSITE" id="PS51918"/>
    </source>
</evidence>
<dbReference type="GO" id="GO:0031419">
    <property type="term" value="F:cobalamin binding"/>
    <property type="evidence" value="ECO:0007669"/>
    <property type="project" value="InterPro"/>
</dbReference>
<dbReference type="Gene3D" id="3.40.50.280">
    <property type="entry name" value="Cobalamin-binding domain"/>
    <property type="match status" value="1"/>
</dbReference>
<dbReference type="PROSITE" id="PS51918">
    <property type="entry name" value="RADICAL_SAM"/>
    <property type="match status" value="1"/>
</dbReference>
<organism evidence="10">
    <name type="scientific">marine sediment metagenome</name>
    <dbReference type="NCBI Taxonomy" id="412755"/>
    <lineage>
        <taxon>unclassified sequences</taxon>
        <taxon>metagenomes</taxon>
        <taxon>ecological metagenomes</taxon>
    </lineage>
</organism>
<dbReference type="GO" id="GO:0046872">
    <property type="term" value="F:metal ion binding"/>
    <property type="evidence" value="ECO:0007669"/>
    <property type="project" value="UniProtKB-KW"/>
</dbReference>
<dbReference type="AlphaFoldDB" id="A0A0F9HDL1"/>
<dbReference type="GO" id="GO:0003824">
    <property type="term" value="F:catalytic activity"/>
    <property type="evidence" value="ECO:0007669"/>
    <property type="project" value="InterPro"/>
</dbReference>
<dbReference type="PANTHER" id="PTHR43409:SF7">
    <property type="entry name" value="BLL1977 PROTEIN"/>
    <property type="match status" value="1"/>
</dbReference>
<dbReference type="InterPro" id="IPR034466">
    <property type="entry name" value="Methyltransferase_Class_B"/>
</dbReference>
<feature type="domain" description="Radical SAM core" evidence="9">
    <location>
        <begin position="135"/>
        <end position="369"/>
    </location>
</feature>
<dbReference type="InterPro" id="IPR006638">
    <property type="entry name" value="Elp3/MiaA/NifB-like_rSAM"/>
</dbReference>
<keyword evidence="5" id="KW-0479">Metal-binding</keyword>
<sequence length="453" mass="52743">VQELKKKKIKLLGIHLVYIWDNTEDVFEVIKELRRNGVNAHINLYGHFPTFAFEEILSNYSFVDSITIGEPEYTFLELAEAVINNKDSSALFSINGLAFNSFSSETGIIKNKPREPISSIDNLPFPYRHCFEIFKGRGIATYVLASRGCYGKCTFCYLNQFYAEESLWRGRSPGNVMDEICHLYREYGERYFYFADANFFGPGRKGKERADKLARMIIEKDMKINFGIECRVNDVEEKLFGLLVKAGLRDVFLGVESGSQNSLDRFRKNTTVEQNKKAINILRRYNIEANYGFIIFDPDSTLEEVRENFEFLREMKMFSSPGITAHLMHHRQTIFKGTLDYEKRKDVVESICSFNYEYIYNFRDERVEALAKDVKLFCSKVLKDLARNRDLKKESDSCLYDETDSFSKKLNEKLIEHFEKTLSTFEETPENKGDRLLFACKGVKNAKNSKRFI</sequence>
<protein>
    <submittedName>
        <fullName evidence="10">Uncharacterized protein</fullName>
    </submittedName>
</protein>
<dbReference type="Pfam" id="PF04055">
    <property type="entry name" value="Radical_SAM"/>
    <property type="match status" value="1"/>
</dbReference>
<dbReference type="EMBL" id="LAZR01023077">
    <property type="protein sequence ID" value="KKL79745.1"/>
    <property type="molecule type" value="Genomic_DNA"/>
</dbReference>
<evidence type="ECO:0000256" key="2">
    <source>
        <dbReference type="ARBA" id="ARBA00022603"/>
    </source>
</evidence>
<feature type="non-terminal residue" evidence="10">
    <location>
        <position position="1"/>
    </location>
</feature>
<keyword evidence="2" id="KW-0489">Methyltransferase</keyword>
<dbReference type="InterPro" id="IPR006158">
    <property type="entry name" value="Cobalamin-bd"/>
</dbReference>
<dbReference type="SFLD" id="SFLDS00029">
    <property type="entry name" value="Radical_SAM"/>
    <property type="match status" value="1"/>
</dbReference>
<evidence type="ECO:0000256" key="3">
    <source>
        <dbReference type="ARBA" id="ARBA00022679"/>
    </source>
</evidence>
<dbReference type="SUPFAM" id="SSF102114">
    <property type="entry name" value="Radical SAM enzymes"/>
    <property type="match status" value="1"/>
</dbReference>
<dbReference type="CDD" id="cd01335">
    <property type="entry name" value="Radical_SAM"/>
    <property type="match status" value="1"/>
</dbReference>
<evidence type="ECO:0000256" key="6">
    <source>
        <dbReference type="ARBA" id="ARBA00023004"/>
    </source>
</evidence>
<keyword evidence="7" id="KW-0411">Iron-sulfur</keyword>
<dbReference type="SFLD" id="SFLDG01082">
    <property type="entry name" value="B12-binding_domain_containing"/>
    <property type="match status" value="1"/>
</dbReference>
<evidence type="ECO:0000256" key="7">
    <source>
        <dbReference type="ARBA" id="ARBA00023014"/>
    </source>
</evidence>
<dbReference type="SFLD" id="SFLDG01123">
    <property type="entry name" value="methyltransferase_(Class_B)"/>
    <property type="match status" value="1"/>
</dbReference>
<keyword evidence="4" id="KW-0949">S-adenosyl-L-methionine</keyword>
<evidence type="ECO:0000256" key="1">
    <source>
        <dbReference type="ARBA" id="ARBA00001966"/>
    </source>
</evidence>